<comment type="caution">
    <text evidence="3">The sequence shown here is derived from an EMBL/GenBank/DDBJ whole genome shotgun (WGS) entry which is preliminary data.</text>
</comment>
<protein>
    <submittedName>
        <fullName evidence="3">Uncharacterized protein</fullName>
    </submittedName>
</protein>
<dbReference type="AlphaFoldDB" id="A0AAN6XY55"/>
<reference evidence="3" key="2">
    <citation type="submission" date="2023-05" db="EMBL/GenBank/DDBJ databases">
        <authorList>
            <consortium name="Lawrence Berkeley National Laboratory"/>
            <person name="Steindorff A."/>
            <person name="Hensen N."/>
            <person name="Bonometti L."/>
            <person name="Westerberg I."/>
            <person name="Brannstrom I.O."/>
            <person name="Guillou S."/>
            <person name="Cros-Aarteil S."/>
            <person name="Calhoun S."/>
            <person name="Haridas S."/>
            <person name="Kuo A."/>
            <person name="Mondo S."/>
            <person name="Pangilinan J."/>
            <person name="Riley R."/>
            <person name="Labutti K."/>
            <person name="Andreopoulos B."/>
            <person name="Lipzen A."/>
            <person name="Chen C."/>
            <person name="Yanf M."/>
            <person name="Daum C."/>
            <person name="Ng V."/>
            <person name="Clum A."/>
            <person name="Ohm R."/>
            <person name="Martin F."/>
            <person name="Silar P."/>
            <person name="Natvig D."/>
            <person name="Lalanne C."/>
            <person name="Gautier V."/>
            <person name="Ament-Velasquez S.L."/>
            <person name="Kruys A."/>
            <person name="Hutchinson M.I."/>
            <person name="Powell A.J."/>
            <person name="Barry K."/>
            <person name="Miller A.N."/>
            <person name="Grigoriev I.V."/>
            <person name="Debuchy R."/>
            <person name="Gladieux P."/>
            <person name="Thoren M.H."/>
            <person name="Johannesson H."/>
        </authorList>
    </citation>
    <scope>NUCLEOTIDE SEQUENCE</scope>
    <source>
        <strain evidence="3">CBS 315.58</strain>
    </source>
</reference>
<reference evidence="3" key="1">
    <citation type="journal article" date="2023" name="Mol. Phylogenet. Evol.">
        <title>Genome-scale phylogeny and comparative genomics of the fungal order Sordariales.</title>
        <authorList>
            <person name="Hensen N."/>
            <person name="Bonometti L."/>
            <person name="Westerberg I."/>
            <person name="Brannstrom I.O."/>
            <person name="Guillou S."/>
            <person name="Cros-Aarteil S."/>
            <person name="Calhoun S."/>
            <person name="Haridas S."/>
            <person name="Kuo A."/>
            <person name="Mondo S."/>
            <person name="Pangilinan J."/>
            <person name="Riley R."/>
            <person name="LaButti K."/>
            <person name="Andreopoulos B."/>
            <person name="Lipzen A."/>
            <person name="Chen C."/>
            <person name="Yan M."/>
            <person name="Daum C."/>
            <person name="Ng V."/>
            <person name="Clum A."/>
            <person name="Steindorff A."/>
            <person name="Ohm R.A."/>
            <person name="Martin F."/>
            <person name="Silar P."/>
            <person name="Natvig D.O."/>
            <person name="Lalanne C."/>
            <person name="Gautier V."/>
            <person name="Ament-Velasquez S.L."/>
            <person name="Kruys A."/>
            <person name="Hutchinson M.I."/>
            <person name="Powell A.J."/>
            <person name="Barry K."/>
            <person name="Miller A.N."/>
            <person name="Grigoriev I.V."/>
            <person name="Debuchy R."/>
            <person name="Gladieux P."/>
            <person name="Hiltunen Thoren M."/>
            <person name="Johannesson H."/>
        </authorList>
    </citation>
    <scope>NUCLEOTIDE SEQUENCE</scope>
    <source>
        <strain evidence="3">CBS 315.58</strain>
    </source>
</reference>
<accession>A0AAN6XY55</accession>
<sequence>MSARLTTASSHQSQIQPIPRIHSPVHKMPETLKLYLLVVHPKLHHLDDAGEILRVNQAMSSNMATAARDQGALWDLELQNPDPENGVHHTQIVFEFRYRVQPGPNTESAITNLCRDLYDPDKRLSLLSLSGDHDVRFTPHFPNCSSEESLEENHYGSFLVQFILHMTKHVLDIPKRLERDSRGLQFLDTDNTSEWLLGPKKCTMTWDALCRGITEMNDEALSMIVSTMEPTLTDPKNGAQMVAIAVIHVVRGIQLVAKHCDDKAQRLFNSINTAGRDLETTLSHFVEALRDLPLRLSEQGLQASTLELQSTIQSVSDIQKSLAWLDVLVGEEKSWNRSLAKRWVAGAIFSGALVVGCVCVSTTVVPARVFWSGRAGGALMSGWSGWKANCRATDSTNAEKVLKAVEKIRFIVRQTCVFLAVVLYKERAEGNESEAALTEEQMAQRQRFLDGMEEDVDIGDLFENAGNPEYIAQVAKNHELIEKDLKNLNELLSRRREPRWWA</sequence>
<keyword evidence="4" id="KW-1185">Reference proteome</keyword>
<feature type="compositionally biased region" description="Polar residues" evidence="1">
    <location>
        <begin position="1"/>
        <end position="16"/>
    </location>
</feature>
<keyword evidence="2" id="KW-0472">Membrane</keyword>
<name>A0AAN6XY55_9PEZI</name>
<feature type="transmembrane region" description="Helical" evidence="2">
    <location>
        <begin position="343"/>
        <end position="365"/>
    </location>
</feature>
<proteinExistence type="predicted"/>
<evidence type="ECO:0000313" key="3">
    <source>
        <dbReference type="EMBL" id="KAK4205797.1"/>
    </source>
</evidence>
<dbReference type="Proteomes" id="UP001303160">
    <property type="component" value="Unassembled WGS sequence"/>
</dbReference>
<keyword evidence="2" id="KW-1133">Transmembrane helix</keyword>
<evidence type="ECO:0000256" key="1">
    <source>
        <dbReference type="SAM" id="MobiDB-lite"/>
    </source>
</evidence>
<feature type="region of interest" description="Disordered" evidence="1">
    <location>
        <begin position="1"/>
        <end position="21"/>
    </location>
</feature>
<organism evidence="3 4">
    <name type="scientific">Triangularia verruculosa</name>
    <dbReference type="NCBI Taxonomy" id="2587418"/>
    <lineage>
        <taxon>Eukaryota</taxon>
        <taxon>Fungi</taxon>
        <taxon>Dikarya</taxon>
        <taxon>Ascomycota</taxon>
        <taxon>Pezizomycotina</taxon>
        <taxon>Sordariomycetes</taxon>
        <taxon>Sordariomycetidae</taxon>
        <taxon>Sordariales</taxon>
        <taxon>Podosporaceae</taxon>
        <taxon>Triangularia</taxon>
    </lineage>
</organism>
<dbReference type="EMBL" id="MU863875">
    <property type="protein sequence ID" value="KAK4205797.1"/>
    <property type="molecule type" value="Genomic_DNA"/>
</dbReference>
<keyword evidence="2" id="KW-0812">Transmembrane</keyword>
<evidence type="ECO:0000313" key="4">
    <source>
        <dbReference type="Proteomes" id="UP001303160"/>
    </source>
</evidence>
<gene>
    <name evidence="3" type="ORF">QBC40DRAFT_344581</name>
</gene>
<evidence type="ECO:0000256" key="2">
    <source>
        <dbReference type="SAM" id="Phobius"/>
    </source>
</evidence>